<dbReference type="SUPFAM" id="SSF53335">
    <property type="entry name" value="S-adenosyl-L-methionine-dependent methyltransferases"/>
    <property type="match status" value="1"/>
</dbReference>
<name>A0A7V7NWY1_9VIBR</name>
<comment type="caution">
    <text evidence="5">The sequence shown here is derived from an EMBL/GenBank/DDBJ whole genome shotgun (WGS) entry which is preliminary data.</text>
</comment>
<dbReference type="InterPro" id="IPR029063">
    <property type="entry name" value="SAM-dependent_MTases_sf"/>
</dbReference>
<dbReference type="Pfam" id="PF00145">
    <property type="entry name" value="DNA_methylase"/>
    <property type="match status" value="1"/>
</dbReference>
<dbReference type="AlphaFoldDB" id="A0A7V7NWY1"/>
<dbReference type="EMBL" id="VZPX01000004">
    <property type="protein sequence ID" value="KAB0482365.1"/>
    <property type="molecule type" value="Genomic_DNA"/>
</dbReference>
<evidence type="ECO:0000256" key="4">
    <source>
        <dbReference type="ARBA" id="ARBA00047422"/>
    </source>
</evidence>
<sequence>MANCETLNVYDLCAGISAFSSAAKRIPNSPFNFVGSFEVDNYCNTYLKENGHELGGDLNYFAINEDNHPLSELADQDKVPVEETGFTTFTIEEMLNDVIPFPDVLILTFPCQTTSRANTTDNRGIQGGPSQLIDDILVKVENTMPKYLIGENAQDLVCSGLYEICLNLMELGYQVEFETISGANFGYNQYRHRTFFIAYLPETKAYKSGRRLFDIVTSFANKKPGDVFPLFENQSKELLDLVCLENPKGGYRRHRVAALGNSIILDICYSILVAIKTIEELSLDGSMFQISFDFSNDVVDRIREFKFNVKKNCKVLPSRGLASDGAFYTGPINRILNPSNKEFKGMSASLIRNDYKNTFATKSRLNRPGTLGGLTGFIMSNTNHRIGALNPVYCELSMGFDLDSTKLKSTKLLKCPF</sequence>
<dbReference type="Gene3D" id="3.40.50.150">
    <property type="entry name" value="Vaccinia Virus protein VP39"/>
    <property type="match status" value="1"/>
</dbReference>
<dbReference type="GO" id="GO:0009307">
    <property type="term" value="P:DNA restriction-modification system"/>
    <property type="evidence" value="ECO:0007669"/>
    <property type="project" value="UniProtKB-KW"/>
</dbReference>
<evidence type="ECO:0008006" key="7">
    <source>
        <dbReference type="Google" id="ProtNLM"/>
    </source>
</evidence>
<dbReference type="Proteomes" id="UP000423756">
    <property type="component" value="Unassembled WGS sequence"/>
</dbReference>
<evidence type="ECO:0000256" key="3">
    <source>
        <dbReference type="ARBA" id="ARBA00022747"/>
    </source>
</evidence>
<evidence type="ECO:0000313" key="6">
    <source>
        <dbReference type="Proteomes" id="UP000423756"/>
    </source>
</evidence>
<proteinExistence type="predicted"/>
<evidence type="ECO:0000313" key="5">
    <source>
        <dbReference type="EMBL" id="KAB0482365.1"/>
    </source>
</evidence>
<evidence type="ECO:0000256" key="1">
    <source>
        <dbReference type="ARBA" id="ARBA00022603"/>
    </source>
</evidence>
<keyword evidence="2" id="KW-0808">Transferase</keyword>
<gene>
    <name evidence="5" type="ORF">F7Q91_02880</name>
</gene>
<protein>
    <recommendedName>
        <fullName evidence="7">DNA (cytosine-5-)-methyltransferase</fullName>
    </recommendedName>
</protein>
<dbReference type="GO" id="GO:0003886">
    <property type="term" value="F:DNA (cytosine-5-)-methyltransferase activity"/>
    <property type="evidence" value="ECO:0007669"/>
    <property type="project" value="UniProtKB-EC"/>
</dbReference>
<dbReference type="GO" id="GO:0032259">
    <property type="term" value="P:methylation"/>
    <property type="evidence" value="ECO:0007669"/>
    <property type="project" value="UniProtKB-KW"/>
</dbReference>
<dbReference type="GeneID" id="77344788"/>
<organism evidence="5 6">
    <name type="scientific">Vibrio chagasii</name>
    <dbReference type="NCBI Taxonomy" id="170679"/>
    <lineage>
        <taxon>Bacteria</taxon>
        <taxon>Pseudomonadati</taxon>
        <taxon>Pseudomonadota</taxon>
        <taxon>Gammaproteobacteria</taxon>
        <taxon>Vibrionales</taxon>
        <taxon>Vibrionaceae</taxon>
        <taxon>Vibrio</taxon>
    </lineage>
</organism>
<evidence type="ECO:0000256" key="2">
    <source>
        <dbReference type="ARBA" id="ARBA00022679"/>
    </source>
</evidence>
<reference evidence="5 6" key="1">
    <citation type="submission" date="2019-09" db="EMBL/GenBank/DDBJ databases">
        <title>Draft genome sequences of 48 bacterial type strains from the CCUG.</title>
        <authorList>
            <person name="Tunovic T."/>
            <person name="Pineiro-Iglesias B."/>
            <person name="Unosson C."/>
            <person name="Inganas E."/>
            <person name="Ohlen M."/>
            <person name="Cardew S."/>
            <person name="Jensie-Markopoulos S."/>
            <person name="Salva-Serra F."/>
            <person name="Jaen-Luchoro D."/>
            <person name="Karlsson R."/>
            <person name="Svensson-Stadler L."/>
            <person name="Chun J."/>
            <person name="Moore E."/>
        </authorList>
    </citation>
    <scope>NUCLEOTIDE SEQUENCE [LARGE SCALE GENOMIC DNA]</scope>
    <source>
        <strain evidence="5 6">CCUG 48643</strain>
    </source>
</reference>
<dbReference type="InterPro" id="IPR001525">
    <property type="entry name" value="C5_MeTfrase"/>
</dbReference>
<keyword evidence="1" id="KW-0489">Methyltransferase</keyword>
<accession>A0A7V7NWY1</accession>
<dbReference type="RefSeq" id="WP_137406658.1">
    <property type="nucleotide sequence ID" value="NZ_AP025467.1"/>
</dbReference>
<comment type="catalytic activity">
    <reaction evidence="4">
        <text>a 2'-deoxycytidine in DNA + S-adenosyl-L-methionine = a 5-methyl-2'-deoxycytidine in DNA + S-adenosyl-L-homocysteine + H(+)</text>
        <dbReference type="Rhea" id="RHEA:13681"/>
        <dbReference type="Rhea" id="RHEA-COMP:11369"/>
        <dbReference type="Rhea" id="RHEA-COMP:11370"/>
        <dbReference type="ChEBI" id="CHEBI:15378"/>
        <dbReference type="ChEBI" id="CHEBI:57856"/>
        <dbReference type="ChEBI" id="CHEBI:59789"/>
        <dbReference type="ChEBI" id="CHEBI:85452"/>
        <dbReference type="ChEBI" id="CHEBI:85454"/>
        <dbReference type="EC" id="2.1.1.37"/>
    </reaction>
</comment>
<keyword evidence="3" id="KW-0680">Restriction system</keyword>